<keyword evidence="1" id="KW-1133">Transmembrane helix</keyword>
<evidence type="ECO:0000256" key="1">
    <source>
        <dbReference type="SAM" id="Phobius"/>
    </source>
</evidence>
<dbReference type="InParanoid" id="A0A409VJ78"/>
<feature type="transmembrane region" description="Helical" evidence="1">
    <location>
        <begin position="36"/>
        <end position="56"/>
    </location>
</feature>
<keyword evidence="3" id="KW-1185">Reference proteome</keyword>
<evidence type="ECO:0008006" key="4">
    <source>
        <dbReference type="Google" id="ProtNLM"/>
    </source>
</evidence>
<feature type="transmembrane region" description="Helical" evidence="1">
    <location>
        <begin position="6"/>
        <end position="24"/>
    </location>
</feature>
<comment type="caution">
    <text evidence="2">The sequence shown here is derived from an EMBL/GenBank/DDBJ whole genome shotgun (WGS) entry which is preliminary data.</text>
</comment>
<dbReference type="EMBL" id="NHYE01005633">
    <property type="protein sequence ID" value="PPQ66322.1"/>
    <property type="molecule type" value="Genomic_DNA"/>
</dbReference>
<accession>A0A409VJ78</accession>
<dbReference type="AlphaFoldDB" id="A0A409VJ78"/>
<organism evidence="2 3">
    <name type="scientific">Gymnopilus dilepis</name>
    <dbReference type="NCBI Taxonomy" id="231916"/>
    <lineage>
        <taxon>Eukaryota</taxon>
        <taxon>Fungi</taxon>
        <taxon>Dikarya</taxon>
        <taxon>Basidiomycota</taxon>
        <taxon>Agaricomycotina</taxon>
        <taxon>Agaricomycetes</taxon>
        <taxon>Agaricomycetidae</taxon>
        <taxon>Agaricales</taxon>
        <taxon>Agaricineae</taxon>
        <taxon>Hymenogastraceae</taxon>
        <taxon>Gymnopilus</taxon>
    </lineage>
</organism>
<dbReference type="OrthoDB" id="2104739at2759"/>
<dbReference type="STRING" id="231916.A0A409VJ78"/>
<keyword evidence="1" id="KW-0472">Membrane</keyword>
<protein>
    <recommendedName>
        <fullName evidence="4">HNH nuclease domain-containing protein</fullName>
    </recommendedName>
</protein>
<keyword evidence="1" id="KW-0812">Transmembrane</keyword>
<proteinExistence type="predicted"/>
<sequence length="447" mass="50558">MLGFDFFSDISLVAIPAWAFWTSLRLTPATRRLIKACFAASFVTAAWNVVFLAVLISTTGKFVKIQNYHPAGLTNGVLLAIFQPHLLGPISNFVCNLLIVITAQKGTPLPANIFPLGDLHEAYKWCLEFENLVDEVVLADLPRRLREARVLGYMIREAPSIRGRRNVARDILACSDNGALSRLADFYINNLFLAFRTAKAFSTSLFHFSSIPPLDSRKEIQRWLLEESARGRPLTKAKALFRDDFCCAITGRYDQESVDTIPYVWAEFLEKHANRPPCATRVAHILPQFTNVTTPGFTNEYAQNYNTMWSLIEDFVSTLKSEDLKALRNVDKLDNVILLEENKCNLFNELKIWFQEETGSDGKVIPHQYRMFATNQFTQLMDVHPVVTFTSPDPENFPLPNPRYLKIHAAFARIAFYSGVGKHISDIFTGVERQLAFGSDSSSNKSI</sequence>
<dbReference type="Proteomes" id="UP000284706">
    <property type="component" value="Unassembled WGS sequence"/>
</dbReference>
<evidence type="ECO:0000313" key="2">
    <source>
        <dbReference type="EMBL" id="PPQ66322.1"/>
    </source>
</evidence>
<reference evidence="2 3" key="1">
    <citation type="journal article" date="2018" name="Evol. Lett.">
        <title>Horizontal gene cluster transfer increased hallucinogenic mushroom diversity.</title>
        <authorList>
            <person name="Reynolds H.T."/>
            <person name="Vijayakumar V."/>
            <person name="Gluck-Thaler E."/>
            <person name="Korotkin H.B."/>
            <person name="Matheny P.B."/>
            <person name="Slot J.C."/>
        </authorList>
    </citation>
    <scope>NUCLEOTIDE SEQUENCE [LARGE SCALE GENOMIC DNA]</scope>
    <source>
        <strain evidence="2 3">SRW20</strain>
    </source>
</reference>
<evidence type="ECO:0000313" key="3">
    <source>
        <dbReference type="Proteomes" id="UP000284706"/>
    </source>
</evidence>
<gene>
    <name evidence="2" type="ORF">CVT26_011153</name>
</gene>
<name>A0A409VJ78_9AGAR</name>